<feature type="signal peptide" evidence="1">
    <location>
        <begin position="1"/>
        <end position="25"/>
    </location>
</feature>
<keyword evidence="1" id="KW-0732">Signal</keyword>
<comment type="caution">
    <text evidence="2">The sequence shown here is derived from an EMBL/GenBank/DDBJ whole genome shotgun (WGS) entry which is preliminary data.</text>
</comment>
<sequence length="206" mass="21730">MTRLTPMVFLAALAAAAVHTGPALAQELPSSLQVVGVVSPDVAQVLSLAGAVVSVIDRDNGSTVGTGAVIDANGTFFVEMMQSNSFNGRVMQLSMTWQGKTYGLYEGTRLSEFPFAGSFPFPSRVNKTVTVRLPGQAEPPVPGGGLSPWDVNRDGVFNEKDIEQLYNGLGGQAGSGPVVIQVYDVNRDGVFNSLDIVDARRALQGK</sequence>
<dbReference type="Gene3D" id="1.10.1330.10">
    <property type="entry name" value="Dockerin domain"/>
    <property type="match status" value="1"/>
</dbReference>
<dbReference type="Pfam" id="PF00404">
    <property type="entry name" value="Dockerin_1"/>
    <property type="match status" value="1"/>
</dbReference>
<dbReference type="GO" id="GO:0000272">
    <property type="term" value="P:polysaccharide catabolic process"/>
    <property type="evidence" value="ECO:0007669"/>
    <property type="project" value="InterPro"/>
</dbReference>
<evidence type="ECO:0008006" key="4">
    <source>
        <dbReference type="Google" id="ProtNLM"/>
    </source>
</evidence>
<accession>A0A7W9ZGV0</accession>
<dbReference type="GO" id="GO:0004553">
    <property type="term" value="F:hydrolase activity, hydrolyzing O-glycosyl compounds"/>
    <property type="evidence" value="ECO:0007669"/>
    <property type="project" value="InterPro"/>
</dbReference>
<dbReference type="AlphaFoldDB" id="A0A7W9ZGV0"/>
<dbReference type="RefSeq" id="WP_184264077.1">
    <property type="nucleotide sequence ID" value="NZ_JACIIX010000010.1"/>
</dbReference>
<organism evidence="2 3">
    <name type="scientific">Novispirillum itersonii</name>
    <name type="common">Aquaspirillum itersonii</name>
    <dbReference type="NCBI Taxonomy" id="189"/>
    <lineage>
        <taxon>Bacteria</taxon>
        <taxon>Pseudomonadati</taxon>
        <taxon>Pseudomonadota</taxon>
        <taxon>Alphaproteobacteria</taxon>
        <taxon>Rhodospirillales</taxon>
        <taxon>Novispirillaceae</taxon>
        <taxon>Novispirillum</taxon>
    </lineage>
</organism>
<protein>
    <recommendedName>
        <fullName evidence="4">EF-hand domain-containing protein</fullName>
    </recommendedName>
</protein>
<dbReference type="SUPFAM" id="SSF63446">
    <property type="entry name" value="Type I dockerin domain"/>
    <property type="match status" value="1"/>
</dbReference>
<dbReference type="InterPro" id="IPR002105">
    <property type="entry name" value="Dockerin_1_rpt"/>
</dbReference>
<evidence type="ECO:0000313" key="3">
    <source>
        <dbReference type="Proteomes" id="UP000544872"/>
    </source>
</evidence>
<proteinExistence type="predicted"/>
<evidence type="ECO:0000313" key="2">
    <source>
        <dbReference type="EMBL" id="MBB6211256.1"/>
    </source>
</evidence>
<feature type="chain" id="PRO_5030903644" description="EF-hand domain-containing protein" evidence="1">
    <location>
        <begin position="26"/>
        <end position="206"/>
    </location>
</feature>
<name>A0A7W9ZGV0_NOVIT</name>
<evidence type="ECO:0000256" key="1">
    <source>
        <dbReference type="SAM" id="SignalP"/>
    </source>
</evidence>
<dbReference type="EMBL" id="JACIIX010000010">
    <property type="protein sequence ID" value="MBB6211256.1"/>
    <property type="molecule type" value="Genomic_DNA"/>
</dbReference>
<reference evidence="2 3" key="1">
    <citation type="submission" date="2020-08" db="EMBL/GenBank/DDBJ databases">
        <title>Genomic Encyclopedia of Type Strains, Phase IV (KMG-IV): sequencing the most valuable type-strain genomes for metagenomic binning, comparative biology and taxonomic classification.</title>
        <authorList>
            <person name="Goeker M."/>
        </authorList>
    </citation>
    <scope>NUCLEOTIDE SEQUENCE [LARGE SCALE GENOMIC DNA]</scope>
    <source>
        <strain evidence="2 3">DSM 11590</strain>
    </source>
</reference>
<dbReference type="InterPro" id="IPR036439">
    <property type="entry name" value="Dockerin_dom_sf"/>
</dbReference>
<dbReference type="Proteomes" id="UP000544872">
    <property type="component" value="Unassembled WGS sequence"/>
</dbReference>
<keyword evidence="3" id="KW-1185">Reference proteome</keyword>
<gene>
    <name evidence="2" type="ORF">FHS48_002693</name>
</gene>